<dbReference type="EMBL" id="CM023483">
    <property type="protein sequence ID" value="KAH6936097.1"/>
    <property type="molecule type" value="Genomic_DNA"/>
</dbReference>
<comment type="caution">
    <text evidence="1">The sequence shown here is derived from an EMBL/GenBank/DDBJ whole genome shotgun (WGS) entry which is preliminary data.</text>
</comment>
<name>A0ACB7SSJ7_HYAAI</name>
<sequence>MPRAFLVRNPNGRRRRSPTSSAVTPPPSPKEQTQSHAFSTPPTYQPDLVMGDALAGGRARKQEPFGCAARIAEKRIGGDGTLRTARRVFLELGSELPLPLVPPARHRKNTPR</sequence>
<proteinExistence type="predicted"/>
<protein>
    <submittedName>
        <fullName evidence="1">Uncharacterized protein</fullName>
    </submittedName>
</protein>
<evidence type="ECO:0000313" key="1">
    <source>
        <dbReference type="EMBL" id="KAH6936097.1"/>
    </source>
</evidence>
<gene>
    <name evidence="1" type="ORF">HPB50_013371</name>
</gene>
<organism evidence="1 2">
    <name type="scientific">Hyalomma asiaticum</name>
    <name type="common">Tick</name>
    <dbReference type="NCBI Taxonomy" id="266040"/>
    <lineage>
        <taxon>Eukaryota</taxon>
        <taxon>Metazoa</taxon>
        <taxon>Ecdysozoa</taxon>
        <taxon>Arthropoda</taxon>
        <taxon>Chelicerata</taxon>
        <taxon>Arachnida</taxon>
        <taxon>Acari</taxon>
        <taxon>Parasitiformes</taxon>
        <taxon>Ixodida</taxon>
        <taxon>Ixodoidea</taxon>
        <taxon>Ixodidae</taxon>
        <taxon>Hyalomminae</taxon>
        <taxon>Hyalomma</taxon>
    </lineage>
</organism>
<dbReference type="Proteomes" id="UP000821845">
    <property type="component" value="Chromosome 3"/>
</dbReference>
<reference evidence="1" key="1">
    <citation type="submission" date="2020-05" db="EMBL/GenBank/DDBJ databases">
        <title>Large-scale comparative analyses of tick genomes elucidate their genetic diversity and vector capacities.</title>
        <authorList>
            <person name="Jia N."/>
            <person name="Wang J."/>
            <person name="Shi W."/>
            <person name="Du L."/>
            <person name="Sun Y."/>
            <person name="Zhan W."/>
            <person name="Jiang J."/>
            <person name="Wang Q."/>
            <person name="Zhang B."/>
            <person name="Ji P."/>
            <person name="Sakyi L.B."/>
            <person name="Cui X."/>
            <person name="Yuan T."/>
            <person name="Jiang B."/>
            <person name="Yang W."/>
            <person name="Lam T.T.-Y."/>
            <person name="Chang Q."/>
            <person name="Ding S."/>
            <person name="Wang X."/>
            <person name="Zhu J."/>
            <person name="Ruan X."/>
            <person name="Zhao L."/>
            <person name="Wei J."/>
            <person name="Que T."/>
            <person name="Du C."/>
            <person name="Cheng J."/>
            <person name="Dai P."/>
            <person name="Han X."/>
            <person name="Huang E."/>
            <person name="Gao Y."/>
            <person name="Liu J."/>
            <person name="Shao H."/>
            <person name="Ye R."/>
            <person name="Li L."/>
            <person name="Wei W."/>
            <person name="Wang X."/>
            <person name="Wang C."/>
            <person name="Yang T."/>
            <person name="Huo Q."/>
            <person name="Li W."/>
            <person name="Guo W."/>
            <person name="Chen H."/>
            <person name="Zhou L."/>
            <person name="Ni X."/>
            <person name="Tian J."/>
            <person name="Zhou Y."/>
            <person name="Sheng Y."/>
            <person name="Liu T."/>
            <person name="Pan Y."/>
            <person name="Xia L."/>
            <person name="Li J."/>
            <person name="Zhao F."/>
            <person name="Cao W."/>
        </authorList>
    </citation>
    <scope>NUCLEOTIDE SEQUENCE</scope>
    <source>
        <strain evidence="1">Hyas-2018</strain>
    </source>
</reference>
<accession>A0ACB7SSJ7</accession>
<evidence type="ECO:0000313" key="2">
    <source>
        <dbReference type="Proteomes" id="UP000821845"/>
    </source>
</evidence>
<keyword evidence="2" id="KW-1185">Reference proteome</keyword>